<accession>L7KNE1</accession>
<evidence type="ECO:0000256" key="8">
    <source>
        <dbReference type="ARBA" id="ARBA00030923"/>
    </source>
</evidence>
<keyword evidence="6" id="KW-0663">Pyridoxal phosphate</keyword>
<gene>
    <name evidence="14" type="ORF">GOACH_21_00370</name>
</gene>
<dbReference type="SUPFAM" id="SSF53383">
    <property type="entry name" value="PLP-dependent transferases"/>
    <property type="match status" value="1"/>
</dbReference>
<protein>
    <recommendedName>
        <fullName evidence="10">Alanine aminotransferase</fullName>
        <ecNumber evidence="7">2.6.1.2</ecNumber>
    </recommendedName>
    <alternativeName>
        <fullName evidence="11">Alanine transaminase</fullName>
    </alternativeName>
    <alternativeName>
        <fullName evidence="8">Transaminase A</fullName>
    </alternativeName>
</protein>
<evidence type="ECO:0000313" key="15">
    <source>
        <dbReference type="Proteomes" id="UP000010988"/>
    </source>
</evidence>
<keyword evidence="5 14" id="KW-0808">Transferase</keyword>
<evidence type="ECO:0000256" key="12">
    <source>
        <dbReference type="SAM" id="MobiDB-lite"/>
    </source>
</evidence>
<dbReference type="Gene3D" id="3.40.640.10">
    <property type="entry name" value="Type I PLP-dependent aspartate aminotransferase-like (Major domain)"/>
    <property type="match status" value="1"/>
</dbReference>
<feature type="domain" description="Aminotransferase class I/classII large" evidence="13">
    <location>
        <begin position="81"/>
        <end position="442"/>
    </location>
</feature>
<dbReference type="eggNOG" id="COG0436">
    <property type="taxonomic scope" value="Bacteria"/>
</dbReference>
<evidence type="ECO:0000256" key="2">
    <source>
        <dbReference type="ARBA" id="ARBA00007441"/>
    </source>
</evidence>
<dbReference type="PANTHER" id="PTHR43488:SF2">
    <property type="entry name" value="GLUTAMATE-PYRUVATE AMINOTRANSFERASE ALAA"/>
    <property type="match status" value="1"/>
</dbReference>
<evidence type="ECO:0000256" key="4">
    <source>
        <dbReference type="ARBA" id="ARBA00022576"/>
    </source>
</evidence>
<name>L7KNE1_9ACTN</name>
<comment type="caution">
    <text evidence="14">The sequence shown here is derived from an EMBL/GenBank/DDBJ whole genome shotgun (WGS) entry which is preliminary data.</text>
</comment>
<proteinExistence type="inferred from homology"/>
<evidence type="ECO:0000313" key="14">
    <source>
        <dbReference type="EMBL" id="GAC50144.1"/>
    </source>
</evidence>
<comment type="similarity">
    <text evidence="2">Belongs to the class-I pyridoxal-phosphate-dependent aminotransferase family.</text>
</comment>
<evidence type="ECO:0000259" key="13">
    <source>
        <dbReference type="Pfam" id="PF00155"/>
    </source>
</evidence>
<dbReference type="Gene3D" id="3.90.1150.10">
    <property type="entry name" value="Aspartate Aminotransferase, domain 1"/>
    <property type="match status" value="1"/>
</dbReference>
<dbReference type="InterPro" id="IPR015422">
    <property type="entry name" value="PyrdxlP-dep_Trfase_small"/>
</dbReference>
<evidence type="ECO:0000256" key="11">
    <source>
        <dbReference type="ARBA" id="ARBA00077749"/>
    </source>
</evidence>
<comment type="cofactor">
    <cofactor evidence="1">
        <name>pyridoxal 5'-phosphate</name>
        <dbReference type="ChEBI" id="CHEBI:597326"/>
    </cofactor>
</comment>
<sequence>MQSGPSNGRFRPSTVRATRRPEKTRLPAAETIEPVSRPYVSHLNQNLKPLEQSQKLQDVCYEIRGPVHAHAARLEAEGHRIMKLNIGNPALFGFEAPDVIMRDMIHALPYSQGYSESSGVLSARRAVVTRYELLPDFPYFDVDDVILGNGVSELITMTMQALLNNGDEVLIPAPDYPLWTAMTALSGGTAVHYRCDEDNEWNPDIADIEAKITDRTKAIVVINPNNPTGAVYSREVLEQLVDVARRHSLLILADEIYDKILYDDAEHVNIASLAPDLLCLTFNGLSKAYRVCGYRAGWVVLTGPKDHAKGFIEGLGILASTRLCANVPGQHAIQVALGGYQSIDALVAPGGRLYEQRNVTWEKLNEIPGVSCVKPKGALYAFPRLDPEVHEIHNDELFVQDLLLQEKILVVQGSGFNLEDQHHFRIVTLPWSRDLEDAVERIGNFLSSYRQ</sequence>
<comment type="subunit">
    <text evidence="3">Homodimer.</text>
</comment>
<dbReference type="FunFam" id="3.40.640.10:FF:000019">
    <property type="entry name" value="Pyridoxal phosphate-dependent aminotransferase"/>
    <property type="match status" value="1"/>
</dbReference>
<comment type="catalytic activity">
    <reaction evidence="9">
        <text>L-alanine + 2-oxoglutarate = pyruvate + L-glutamate</text>
        <dbReference type="Rhea" id="RHEA:19453"/>
        <dbReference type="ChEBI" id="CHEBI:15361"/>
        <dbReference type="ChEBI" id="CHEBI:16810"/>
        <dbReference type="ChEBI" id="CHEBI:29985"/>
        <dbReference type="ChEBI" id="CHEBI:57972"/>
        <dbReference type="EC" id="2.6.1.2"/>
    </reaction>
</comment>
<dbReference type="STRING" id="1220583.GOACH_21_00370"/>
<dbReference type="Pfam" id="PF00155">
    <property type="entry name" value="Aminotran_1_2"/>
    <property type="match status" value="1"/>
</dbReference>
<dbReference type="EC" id="2.6.1.2" evidence="7"/>
<evidence type="ECO:0000256" key="5">
    <source>
        <dbReference type="ARBA" id="ARBA00022679"/>
    </source>
</evidence>
<dbReference type="InterPro" id="IPR004839">
    <property type="entry name" value="Aminotransferase_I/II_large"/>
</dbReference>
<dbReference type="InterPro" id="IPR051926">
    <property type="entry name" value="Ala_Aminotransferase"/>
</dbReference>
<keyword evidence="15" id="KW-1185">Reference proteome</keyword>
<dbReference type="GO" id="GO:0004021">
    <property type="term" value="F:L-alanine:2-oxoglutarate aminotransferase activity"/>
    <property type="evidence" value="ECO:0007669"/>
    <property type="project" value="UniProtKB-EC"/>
</dbReference>
<dbReference type="CDD" id="cd00609">
    <property type="entry name" value="AAT_like"/>
    <property type="match status" value="1"/>
</dbReference>
<keyword evidence="4 14" id="KW-0032">Aminotransferase</keyword>
<dbReference type="GO" id="GO:0030170">
    <property type="term" value="F:pyridoxal phosphate binding"/>
    <property type="evidence" value="ECO:0007669"/>
    <property type="project" value="InterPro"/>
</dbReference>
<dbReference type="EMBL" id="BANR01000021">
    <property type="protein sequence ID" value="GAC50144.1"/>
    <property type="molecule type" value="Genomic_DNA"/>
</dbReference>
<dbReference type="PANTHER" id="PTHR43488">
    <property type="entry name" value="GLUTAMATE-PYRUVATE AMINOTRANSFERASE ALAA"/>
    <property type="match status" value="1"/>
</dbReference>
<dbReference type="InterPro" id="IPR015424">
    <property type="entry name" value="PyrdxlP-dep_Trfase"/>
</dbReference>
<organism evidence="14 15">
    <name type="scientific">Gordonia aichiensis NBRC 108223</name>
    <dbReference type="NCBI Taxonomy" id="1220583"/>
    <lineage>
        <taxon>Bacteria</taxon>
        <taxon>Bacillati</taxon>
        <taxon>Actinomycetota</taxon>
        <taxon>Actinomycetes</taxon>
        <taxon>Mycobacteriales</taxon>
        <taxon>Gordoniaceae</taxon>
        <taxon>Gordonia</taxon>
    </lineage>
</organism>
<dbReference type="AlphaFoldDB" id="L7KNE1"/>
<dbReference type="Proteomes" id="UP000010988">
    <property type="component" value="Unassembled WGS sequence"/>
</dbReference>
<evidence type="ECO:0000256" key="1">
    <source>
        <dbReference type="ARBA" id="ARBA00001933"/>
    </source>
</evidence>
<evidence type="ECO:0000256" key="10">
    <source>
        <dbReference type="ARBA" id="ARBA00068824"/>
    </source>
</evidence>
<dbReference type="InterPro" id="IPR015421">
    <property type="entry name" value="PyrdxlP-dep_Trfase_major"/>
</dbReference>
<evidence type="ECO:0000256" key="9">
    <source>
        <dbReference type="ARBA" id="ARBA00047412"/>
    </source>
</evidence>
<reference evidence="14 15" key="1">
    <citation type="submission" date="2012-12" db="EMBL/GenBank/DDBJ databases">
        <title>Whole genome shotgun sequence of Gordonia aichiensis NBRC 108223.</title>
        <authorList>
            <person name="Isaki-Nakamura S."/>
            <person name="Hosoyama A."/>
            <person name="Tsuchikane K."/>
            <person name="Ando Y."/>
            <person name="Baba S."/>
            <person name="Ohji S."/>
            <person name="Hamada M."/>
            <person name="Tamura T."/>
            <person name="Yamazoe A."/>
            <person name="Yamazaki S."/>
            <person name="Fujita N."/>
        </authorList>
    </citation>
    <scope>NUCLEOTIDE SEQUENCE [LARGE SCALE GENOMIC DNA]</scope>
    <source>
        <strain evidence="14 15">NBRC 108223</strain>
    </source>
</reference>
<evidence type="ECO:0000256" key="6">
    <source>
        <dbReference type="ARBA" id="ARBA00022898"/>
    </source>
</evidence>
<evidence type="ECO:0000256" key="7">
    <source>
        <dbReference type="ARBA" id="ARBA00026106"/>
    </source>
</evidence>
<evidence type="ECO:0000256" key="3">
    <source>
        <dbReference type="ARBA" id="ARBA00011738"/>
    </source>
</evidence>
<feature type="region of interest" description="Disordered" evidence="12">
    <location>
        <begin position="1"/>
        <end position="27"/>
    </location>
</feature>